<keyword evidence="4" id="KW-1185">Reference proteome</keyword>
<dbReference type="EMBL" id="CALTRL010006197">
    <property type="protein sequence ID" value="CAH7690086.1"/>
    <property type="molecule type" value="Genomic_DNA"/>
</dbReference>
<gene>
    <name evidence="3" type="ORF">PPACK8108_LOCUS25325</name>
</gene>
<feature type="compositionally biased region" description="Polar residues" evidence="1">
    <location>
        <begin position="188"/>
        <end position="203"/>
    </location>
</feature>
<evidence type="ECO:0000313" key="4">
    <source>
        <dbReference type="Proteomes" id="UP001153365"/>
    </source>
</evidence>
<evidence type="ECO:0000313" key="3">
    <source>
        <dbReference type="EMBL" id="CAH7690086.1"/>
    </source>
</evidence>
<proteinExistence type="predicted"/>
<feature type="compositionally biased region" description="Polar residues" evidence="1">
    <location>
        <begin position="282"/>
        <end position="291"/>
    </location>
</feature>
<name>A0AAV0BTQ0_PHAPC</name>
<feature type="compositionally biased region" description="Low complexity" evidence="1">
    <location>
        <begin position="299"/>
        <end position="313"/>
    </location>
</feature>
<evidence type="ECO:0000256" key="1">
    <source>
        <dbReference type="SAM" id="MobiDB-lite"/>
    </source>
</evidence>
<feature type="signal peptide" evidence="2">
    <location>
        <begin position="1"/>
        <end position="24"/>
    </location>
</feature>
<feature type="chain" id="PRO_5043661905" evidence="2">
    <location>
        <begin position="25"/>
        <end position="400"/>
    </location>
</feature>
<keyword evidence="2" id="KW-0732">Signal</keyword>
<evidence type="ECO:0000256" key="2">
    <source>
        <dbReference type="SAM" id="SignalP"/>
    </source>
</evidence>
<accession>A0AAV0BTQ0</accession>
<dbReference type="Proteomes" id="UP001153365">
    <property type="component" value="Unassembled WGS sequence"/>
</dbReference>
<feature type="region of interest" description="Disordered" evidence="1">
    <location>
        <begin position="279"/>
        <end position="332"/>
    </location>
</feature>
<feature type="region of interest" description="Disordered" evidence="1">
    <location>
        <begin position="371"/>
        <end position="400"/>
    </location>
</feature>
<reference evidence="3" key="1">
    <citation type="submission" date="2022-06" db="EMBL/GenBank/DDBJ databases">
        <authorList>
            <consortium name="SYNGENTA / RWTH Aachen University"/>
        </authorList>
    </citation>
    <scope>NUCLEOTIDE SEQUENCE</scope>
</reference>
<sequence length="400" mass="43374">MYYMNRLAWKWGVFFLTEFQTLLIQDFNAHQRQAFCVYSGKGVNELRYYLAALYLSITSGNNRGRIGQPSLLNNGAMDDDHGNNLTLSAVPIGTNLSVFNSMPDPRTMAAAMAAARQQTNPQLYSYGNRRRELRLPERAGRVVLSDFLHQGPSANVNSAVISGNGQLLSLPSLPRQVSRRYIQANGDLQSLSDSGNQRGSALLSNRGETSGSMGASTMGGIGSREEQMSNHDRNEDGLLLTNGNGIGGLRSPIPLYSSPLRPRTPSALRERMTNDHDYLHHVTNSTPSSGRVSRAMAPESRGPESLGLSGSGPQTSHEARLGGGHSLTRRRSDIEMAVSLSNLSSHRHTMNAEASGTVDELRIRGIGSSTGAASRMNLDIPDRTDSVSPIDISDDERPPP</sequence>
<feature type="compositionally biased region" description="Basic and acidic residues" evidence="1">
    <location>
        <begin position="223"/>
        <end position="236"/>
    </location>
</feature>
<comment type="caution">
    <text evidence="3">The sequence shown here is derived from an EMBL/GenBank/DDBJ whole genome shotgun (WGS) entry which is preliminary data.</text>
</comment>
<feature type="region of interest" description="Disordered" evidence="1">
    <location>
        <begin position="188"/>
        <end position="242"/>
    </location>
</feature>
<organism evidence="3 4">
    <name type="scientific">Phakopsora pachyrhizi</name>
    <name type="common">Asian soybean rust disease fungus</name>
    <dbReference type="NCBI Taxonomy" id="170000"/>
    <lineage>
        <taxon>Eukaryota</taxon>
        <taxon>Fungi</taxon>
        <taxon>Dikarya</taxon>
        <taxon>Basidiomycota</taxon>
        <taxon>Pucciniomycotina</taxon>
        <taxon>Pucciniomycetes</taxon>
        <taxon>Pucciniales</taxon>
        <taxon>Phakopsoraceae</taxon>
        <taxon>Phakopsora</taxon>
    </lineage>
</organism>
<feature type="compositionally biased region" description="Low complexity" evidence="1">
    <location>
        <begin position="207"/>
        <end position="216"/>
    </location>
</feature>
<dbReference type="AlphaFoldDB" id="A0AAV0BTQ0"/>
<protein>
    <submittedName>
        <fullName evidence="3">Expressed protein</fullName>
    </submittedName>
</protein>